<sequence>MKPQRFARSARSTRFAGSPAVPDRRGLIPLWMVRSATALLAVLLGSIAWDGSVWIVLPLVVAVGAAVLPSVGVVTLSLLLLAVAYAVNVPAGSAWLLVFVAGLHAIFVLYLLLLQLPLRGWISTAALRSLALAFLRIQAVAQPVAVLALLVGDAGSSLPAVLVGVAALLTWAVWLVRERAEA</sequence>
<feature type="transmembrane region" description="Helical" evidence="1">
    <location>
        <begin position="56"/>
        <end position="87"/>
    </location>
</feature>
<proteinExistence type="predicted"/>
<feature type="transmembrane region" description="Helical" evidence="1">
    <location>
        <begin position="28"/>
        <end position="49"/>
    </location>
</feature>
<comment type="caution">
    <text evidence="2">The sequence shown here is derived from an EMBL/GenBank/DDBJ whole genome shotgun (WGS) entry which is preliminary data.</text>
</comment>
<name>A0A2S5J1P5_9MICC</name>
<organism evidence="2 3">
    <name type="scientific">Arthrobacter pityocampae</name>
    <dbReference type="NCBI Taxonomy" id="547334"/>
    <lineage>
        <taxon>Bacteria</taxon>
        <taxon>Bacillati</taxon>
        <taxon>Actinomycetota</taxon>
        <taxon>Actinomycetes</taxon>
        <taxon>Micrococcales</taxon>
        <taxon>Micrococcaceae</taxon>
        <taxon>Arthrobacter</taxon>
    </lineage>
</organism>
<accession>A0A2S5J1P5</accession>
<keyword evidence="1" id="KW-0472">Membrane</keyword>
<feature type="transmembrane region" description="Helical" evidence="1">
    <location>
        <begin position="93"/>
        <end position="113"/>
    </location>
</feature>
<keyword evidence="1" id="KW-1133">Transmembrane helix</keyword>
<gene>
    <name evidence="2" type="ORF">C4K88_02280</name>
</gene>
<evidence type="ECO:0000313" key="3">
    <source>
        <dbReference type="Proteomes" id="UP000239297"/>
    </source>
</evidence>
<protein>
    <submittedName>
        <fullName evidence="2">Uncharacterized protein</fullName>
    </submittedName>
</protein>
<evidence type="ECO:0000313" key="2">
    <source>
        <dbReference type="EMBL" id="PPB50724.1"/>
    </source>
</evidence>
<keyword evidence="1" id="KW-0812">Transmembrane</keyword>
<dbReference type="Proteomes" id="UP000239297">
    <property type="component" value="Unassembled WGS sequence"/>
</dbReference>
<dbReference type="EMBL" id="PRKW01000001">
    <property type="protein sequence ID" value="PPB50724.1"/>
    <property type="molecule type" value="Genomic_DNA"/>
</dbReference>
<reference evidence="2 3" key="1">
    <citation type="journal article" date="2014" name="Int. J. Syst. Evol. Microbiol.">
        <title>Arthrobacter pityocampae sp. nov., isolated from Thaumetopoea pityocampa (Lep., Thaumetopoeidae).</title>
        <authorList>
            <person name="Ince I.A."/>
            <person name="Demirbag Z."/>
            <person name="Kati H."/>
        </authorList>
    </citation>
    <scope>NUCLEOTIDE SEQUENCE [LARGE SCALE GENOMIC DNA]</scope>
    <source>
        <strain evidence="2 3">Tp2</strain>
    </source>
</reference>
<evidence type="ECO:0000256" key="1">
    <source>
        <dbReference type="SAM" id="Phobius"/>
    </source>
</evidence>
<keyword evidence="3" id="KW-1185">Reference proteome</keyword>
<feature type="transmembrane region" description="Helical" evidence="1">
    <location>
        <begin position="157"/>
        <end position="176"/>
    </location>
</feature>
<dbReference type="AlphaFoldDB" id="A0A2S5J1P5"/>